<dbReference type="Proteomes" id="UP000007073">
    <property type="component" value="Chromosome"/>
</dbReference>
<evidence type="ECO:0000313" key="1">
    <source>
        <dbReference type="EMBL" id="ABB32205.1"/>
    </source>
</evidence>
<dbReference type="KEGG" id="gme:Gmet_1976"/>
<accession>Q39U69</accession>
<name>Q39U69_GEOMG</name>
<dbReference type="STRING" id="269799.Gmet_1976"/>
<proteinExistence type="predicted"/>
<keyword evidence="2" id="KW-1185">Reference proteome</keyword>
<reference evidence="1 2" key="1">
    <citation type="submission" date="2005-10" db="EMBL/GenBank/DDBJ databases">
        <title>Complete sequence of Geobacter metallireducens GS-15.</title>
        <authorList>
            <consortium name="US DOE Joint Genome Institute"/>
            <person name="Copeland A."/>
            <person name="Lucas S."/>
            <person name="Lapidus A."/>
            <person name="Barry K."/>
            <person name="Detter J.C."/>
            <person name="Glavina T."/>
            <person name="Hammon N."/>
            <person name="Israni S."/>
            <person name="Pitluck S."/>
            <person name="Di Bartolo G."/>
            <person name="Chain P."/>
            <person name="Schmutz J."/>
            <person name="Larimer F."/>
            <person name="Land M."/>
            <person name="Kyrpides N."/>
            <person name="Ivanova N."/>
            <person name="Richardson P."/>
        </authorList>
    </citation>
    <scope>NUCLEOTIDE SEQUENCE [LARGE SCALE GENOMIC DNA]</scope>
    <source>
        <strain evidence="2">ATCC 53774 / DSM 7210 / GS-15</strain>
    </source>
</reference>
<dbReference type="HOGENOM" id="CLU_2787956_0_0_7"/>
<sequence>MADARETLEMMREVARTRISMLRDGITFYDNERRSYYLRQYEEKLAQIEHLIRRISIRLVEPSTEETP</sequence>
<gene>
    <name evidence="1" type="ordered locus">Gmet_1976</name>
</gene>
<protein>
    <submittedName>
        <fullName evidence="1">Uncharacterized protein</fullName>
    </submittedName>
</protein>
<evidence type="ECO:0000313" key="2">
    <source>
        <dbReference type="Proteomes" id="UP000007073"/>
    </source>
</evidence>
<reference evidence="1 2" key="2">
    <citation type="journal article" date="2009" name="BMC Microbiol.">
        <title>The genome sequence of Geobacter metallireducens: features of metabolism, physiology and regulation common and dissimilar to Geobacter sulfurreducens.</title>
        <authorList>
            <person name="Aklujkar M."/>
            <person name="Krushkal J."/>
            <person name="DiBartolo G."/>
            <person name="Lapidus A."/>
            <person name="Land M.L."/>
            <person name="Lovley D.R."/>
        </authorList>
    </citation>
    <scope>NUCLEOTIDE SEQUENCE [LARGE SCALE GENOMIC DNA]</scope>
    <source>
        <strain evidence="2">ATCC 53774 / DSM 7210 / GS-15</strain>
    </source>
</reference>
<organism evidence="1 2">
    <name type="scientific">Geobacter metallireducens (strain ATCC 53774 / DSM 7210 / GS-15)</name>
    <dbReference type="NCBI Taxonomy" id="269799"/>
    <lineage>
        <taxon>Bacteria</taxon>
        <taxon>Pseudomonadati</taxon>
        <taxon>Thermodesulfobacteriota</taxon>
        <taxon>Desulfuromonadia</taxon>
        <taxon>Geobacterales</taxon>
        <taxon>Geobacteraceae</taxon>
        <taxon>Geobacter</taxon>
    </lineage>
</organism>
<dbReference type="EMBL" id="CP000148">
    <property type="protein sequence ID" value="ABB32205.1"/>
    <property type="molecule type" value="Genomic_DNA"/>
</dbReference>
<dbReference type="RefSeq" id="WP_004511868.1">
    <property type="nucleotide sequence ID" value="NC_007517.1"/>
</dbReference>
<dbReference type="AlphaFoldDB" id="Q39U69"/>